<evidence type="ECO:0000256" key="13">
    <source>
        <dbReference type="ARBA" id="ARBA00023277"/>
    </source>
</evidence>
<keyword evidence="9" id="KW-0378">Hydrolase</keyword>
<dbReference type="InterPro" id="IPR012340">
    <property type="entry name" value="NA-bd_OB-fold"/>
</dbReference>
<dbReference type="Gene3D" id="2.70.98.30">
    <property type="entry name" value="Golgi alpha-mannosidase II, domain 4"/>
    <property type="match status" value="1"/>
</dbReference>
<keyword evidence="16" id="KW-0624">Polysaccharide degradation</keyword>
<evidence type="ECO:0000256" key="4">
    <source>
        <dbReference type="ARBA" id="ARBA00008170"/>
    </source>
</evidence>
<feature type="transmembrane region" description="Helical" evidence="18">
    <location>
        <begin position="1725"/>
        <end position="1746"/>
    </location>
</feature>
<dbReference type="GO" id="GO:0000272">
    <property type="term" value="P:polysaccharide catabolic process"/>
    <property type="evidence" value="ECO:0007669"/>
    <property type="project" value="UniProtKB-KW"/>
</dbReference>
<evidence type="ECO:0000256" key="12">
    <source>
        <dbReference type="ARBA" id="ARBA00023136"/>
    </source>
</evidence>
<evidence type="ECO:0000256" key="10">
    <source>
        <dbReference type="ARBA" id="ARBA00022895"/>
    </source>
</evidence>
<evidence type="ECO:0000256" key="7">
    <source>
        <dbReference type="ARBA" id="ARBA00022454"/>
    </source>
</evidence>
<dbReference type="InterPro" id="IPR004798">
    <property type="entry name" value="CAX-like"/>
</dbReference>
<dbReference type="NCBIfam" id="TIGR00846">
    <property type="entry name" value="caca2"/>
    <property type="match status" value="1"/>
</dbReference>
<dbReference type="Pfam" id="PF10451">
    <property type="entry name" value="Stn1"/>
    <property type="match status" value="1"/>
</dbReference>
<feature type="region of interest" description="Disordered" evidence="17">
    <location>
        <begin position="1472"/>
        <end position="1518"/>
    </location>
</feature>
<dbReference type="GO" id="GO:0009986">
    <property type="term" value="C:cell surface"/>
    <property type="evidence" value="ECO:0007669"/>
    <property type="project" value="TreeGrafter"/>
</dbReference>
<dbReference type="EMBL" id="CVQI01010890">
    <property type="protein sequence ID" value="CRK20264.1"/>
    <property type="molecule type" value="Genomic_DNA"/>
</dbReference>
<dbReference type="SMART" id="SM00271">
    <property type="entry name" value="DnaJ"/>
    <property type="match status" value="1"/>
</dbReference>
<accession>A0A0G4LEE6</accession>
<dbReference type="InterPro" id="IPR001623">
    <property type="entry name" value="DnaJ_domain"/>
</dbReference>
<dbReference type="InterPro" id="IPR040720">
    <property type="entry name" value="GH81_C"/>
</dbReference>
<keyword evidence="13" id="KW-0119">Carbohydrate metabolism</keyword>
<keyword evidence="8 18" id="KW-0812">Transmembrane</keyword>
<organism evidence="20 21">
    <name type="scientific">Verticillium longisporum</name>
    <name type="common">Verticillium dahliae var. longisporum</name>
    <dbReference type="NCBI Taxonomy" id="100787"/>
    <lineage>
        <taxon>Eukaryota</taxon>
        <taxon>Fungi</taxon>
        <taxon>Dikarya</taxon>
        <taxon>Ascomycota</taxon>
        <taxon>Pezizomycotina</taxon>
        <taxon>Sordariomycetes</taxon>
        <taxon>Hypocreomycetidae</taxon>
        <taxon>Glomerellales</taxon>
        <taxon>Plectosphaerellaceae</taxon>
        <taxon>Verticillium</taxon>
    </lineage>
</organism>
<dbReference type="EC" id="3.2.1.39" evidence="6"/>
<feature type="compositionally biased region" description="Basic and acidic residues" evidence="17">
    <location>
        <begin position="1503"/>
        <end position="1514"/>
    </location>
</feature>
<dbReference type="PROSITE" id="PS50076">
    <property type="entry name" value="DNAJ_2"/>
    <property type="match status" value="1"/>
</dbReference>
<evidence type="ECO:0000256" key="9">
    <source>
        <dbReference type="ARBA" id="ARBA00022801"/>
    </source>
</evidence>
<dbReference type="GO" id="GO:0052861">
    <property type="term" value="F:endo-1,3(4)-beta-glucanase activity"/>
    <property type="evidence" value="ECO:0007669"/>
    <property type="project" value="InterPro"/>
</dbReference>
<comment type="catalytic activity">
    <reaction evidence="1">
        <text>Hydrolysis of (1-&gt;3)-beta-D-glucosidic linkages in (1-&gt;3)-beta-D-glucans.</text>
        <dbReference type="EC" id="3.2.1.39"/>
    </reaction>
</comment>
<feature type="transmembrane region" description="Helical" evidence="18">
    <location>
        <begin position="1811"/>
        <end position="1834"/>
    </location>
</feature>
<feature type="transmembrane region" description="Helical" evidence="18">
    <location>
        <begin position="1582"/>
        <end position="1602"/>
    </location>
</feature>
<proteinExistence type="inferred from homology"/>
<dbReference type="GO" id="GO:0016020">
    <property type="term" value="C:membrane"/>
    <property type="evidence" value="ECO:0007669"/>
    <property type="project" value="UniProtKB-SubCell"/>
</dbReference>
<evidence type="ECO:0000256" key="5">
    <source>
        <dbReference type="ARBA" id="ARBA00010730"/>
    </source>
</evidence>
<evidence type="ECO:0000259" key="19">
    <source>
        <dbReference type="PROSITE" id="PS50076"/>
    </source>
</evidence>
<dbReference type="Gene3D" id="1.10.287.1170">
    <property type="entry name" value="glycoside hydrolase family 81 endo-[beta] glucanase"/>
    <property type="match status" value="2"/>
</dbReference>
<sequence>MLCPLNPLHQTHNRSTMSSSDDLIDGEPPVVDPYETLGLEREATADQVKSAYRKAALKNHPDKVPEDKKSEANEKFQSIAFAYAILSDPARRKRYDTTGSTSESIVDADGFNWSDFYREQFRDSISPDAIEKFAAKYKGSDEEKDDVLVAYEEHKGKMDQIYESVMLSDVLEDDERFRSIIDAAIKSGDVPPFTAYTKESAKSKAARVKAAKAEGQEAEEYAKELGVHDKLFGNKKKGKKNKKDDEMDLAALIQQNQAKRANFLQDLEAKYAAPSKTKTGKKRVVEEEPSEEAFQAAAARLKKAKASESTQFADHAMTSASTDLYPQYCFHLSPTFDQWCLLTAATIHALNTHREYEGQGLFFHRNLPVKWVRLVGVVVAIDDVYNRRIFTIDDSSGACIECNVAVKVIPAVLPTFGGKDPLAFAPRRVEFLQPGCDDVDVGAVVDIKGSVALFRDEKTVKIQKVKIVRSTAQEVALWEKRDNFKRDVLGVPWVVGEKQMRRCRREAEGRERKEKREEKERKRREAENGELATGLERASGARLTSTYVAEDEVPEAQERPVNGLEKGSGRKVVSLQGNAIGDLHHHHQHRHNARQDLSPGTDLQLFQPRAAPIDDSLLATCATETVLFTLTLLAPRTTTSTHADGTYSASSVPIFAPNETVPVTTRVVETGVAQIPATLSDKRPETTGVVDSGLDLKGKVTSIPIIQAPITTPTSLIRTVSNSTATSVIVDDPISTVTMPSGDIFADPIATAAPPSQFQIRNDHPVEKKGVNSTTPLQTNKFFGNFLVGSQSAPAFTHPYSVAWAAGKGAAGSWGMAISHIEASQRVFGKARPGSGGEASYFINPIGIQSLIVSSKDLGKDTIIATDSITAFSARVHLRPNATAMPDVSFPLVQGMAFVTAQFAGAVPVIQSGVFFRNVTKVTADPKPGVAKFNFHLEDGRTWRVYAYATKGDPLELQVINNGYAEAKNPFYGIIQVAKDPGNAEALYDEAAGVFPTTVVLSGSTRNKAGSYTFKFAKDGHQQGKLVMYALPHHVESFDDNTRAAVREVKLQTTTKGIATAVMADQWTMVEQNLPLDMTFAPWDPERGTMTKMSDEARALIRGIAVQEASQNMAAQSDLDSMYFSGKALAKFAIMLTVINDLLDDRKLAEPALGKLKQAFARFAANKQKFPLVYERSWGGLVSSASYVTGNSGADFGNTYYNDHHFHYAYHVLAAAVIGHLDPSWIPENKAYVNLLVRDFANPSIHDMYFPQSRSFDWFHGHSWAQGLFESYDGKDQESSSEDMMQAYAIKMWGTVSGDAKMAARGNLMLSVQARSLQHYYLYTKDNKVQPAQFIGNKVAGILFENKIDHTTYFGANIEFIQGIHMIPLLPSSPLVRTRQFVQEEWDVYFSDGRAQDIQGGWKGIIFGNLATLNPKAAWDFFNSTNFDPSWIDGGASLTWYLAYSAGKFAELDPFPMIPNVSFREQVRRTWGSNTSKPVSDAGREDGASESSPLLGNGSGQPHLRDADGDEPRANGHSRNKTVQFFFDSERTPGSDSDNVFVKYSAYTWHVTKVTLLSNYVNFLLFMVPLGIVAGKMGWGATAVFTINFFAIIPLAAVLSYATEQISMKLGESLGGLLNATFGNAVELIVSIVALKDGQIEVVQSSMLGSILSNLLLVMGMCFFFGGIVNMRDPTSGLGMEQSFASATAQTTCSLMALSSASLVIPATLWSVLNQADSPEKEHSILVLSRGTAITLLVLYVMYLWFQLRTHPNLFDSEVQLSEEETEEPAMGPVAAGLVLVVTTVLVAICADYLVGSIDDIVEEAHISKNFIGLILIPIVGNAAEHVTAVVVAIRNKMDLAMGVAIGSSIQIALLVTPFLVILGWAVINNGYAEAKNPFYGIIQVAKDPGNAEALYDEAAGVFPTTVVLSGSTRNKAGSYTFKFAKDGHQQGTLVMYALPHHVESFDDTTRAAVREVKLQTTTKGIATAVMADQWTMVEPNLPLDMTFAPWDPERGTMTKMSDEARALIRGIAVQEASQNMAAQSDLDSMYFSGKALAKFAIMLTVINDLLEDKKLAEPALGKLKQAFARFAANRQKFPLVYERSWGGLVSSASYVTGNSGADFGNTYYNDHHFHYAYHVLAAAVIGHLDPSWIPENKAYVNLLVRDFANPSVHDMYFPQSRSFDWFHGHSWAQGLFESWDGKDQESSSEDTMQAYAIKMWGTVSGDAKMAARGNLMLSVQARSLQHYYLYTKDNKVQPAQFIGNKVAGILFENKIDHTTYFGANIEFIQGIHMIPLLPSSPLVRTRQFVQEEWDVYFSNGRAQDIQGGWKGIIFGNLATLNPKAAWDFFNSTDFDPSWIDGGASLTWYLAYSAVLGGV</sequence>
<protein>
    <recommendedName>
        <fullName evidence="6">glucan endo-1,3-beta-D-glucosidase</fullName>
        <ecNumber evidence="6">3.2.1.39</ecNumber>
    </recommendedName>
</protein>
<dbReference type="Gene3D" id="1.20.1420.30">
    <property type="entry name" value="NCX, central ion-binding region"/>
    <property type="match status" value="1"/>
</dbReference>
<evidence type="ECO:0000256" key="17">
    <source>
        <dbReference type="SAM" id="MobiDB-lite"/>
    </source>
</evidence>
<dbReference type="InterPro" id="IPR018253">
    <property type="entry name" value="DnaJ_domain_CS"/>
</dbReference>
<evidence type="ECO:0000256" key="6">
    <source>
        <dbReference type="ARBA" id="ARBA00012780"/>
    </source>
</evidence>
<keyword evidence="12 18" id="KW-0472">Membrane</keyword>
<gene>
    <name evidence="20" type="ORF">BN1723_012082</name>
</gene>
<dbReference type="InterPro" id="IPR036869">
    <property type="entry name" value="J_dom_sf"/>
</dbReference>
<dbReference type="InterPro" id="IPR040451">
    <property type="entry name" value="GH81_N"/>
</dbReference>
<dbReference type="CDD" id="cd03524">
    <property type="entry name" value="RPA2_OBF_family"/>
    <property type="match status" value="1"/>
</dbReference>
<keyword evidence="11 18" id="KW-1133">Transmembrane helix</keyword>
<dbReference type="GO" id="GO:0071555">
    <property type="term" value="P:cell wall organization"/>
    <property type="evidence" value="ECO:0007669"/>
    <property type="project" value="UniProtKB-KW"/>
</dbReference>
<comment type="similarity">
    <text evidence="5">Belongs to the glycosyl hydrolase 81 family.</text>
</comment>
<dbReference type="PRINTS" id="PR00625">
    <property type="entry name" value="JDOMAIN"/>
</dbReference>
<dbReference type="PROSITE" id="PS00636">
    <property type="entry name" value="DNAJ_1"/>
    <property type="match status" value="1"/>
</dbReference>
<dbReference type="FunFam" id="1.10.287.110:FF:000110">
    <property type="entry name" value="DnaJ domain protein (AFU_orthologue AFUA_2G13210)"/>
    <property type="match status" value="1"/>
</dbReference>
<evidence type="ECO:0000256" key="11">
    <source>
        <dbReference type="ARBA" id="ARBA00022989"/>
    </source>
</evidence>
<feature type="transmembrane region" description="Helical" evidence="18">
    <location>
        <begin position="1770"/>
        <end position="1791"/>
    </location>
</feature>
<evidence type="ECO:0000256" key="1">
    <source>
        <dbReference type="ARBA" id="ARBA00000382"/>
    </source>
</evidence>
<keyword evidence="15" id="KW-0961">Cell wall biogenesis/degradation</keyword>
<dbReference type="InterPro" id="IPR018856">
    <property type="entry name" value="Stn1_N"/>
</dbReference>
<dbReference type="Gene3D" id="2.40.50.140">
    <property type="entry name" value="Nucleic acid-binding proteins"/>
    <property type="match status" value="1"/>
</dbReference>
<comment type="similarity">
    <text evidence="4">Belongs to the Ca(2+):cation antiporter (CaCA) (TC 2.A.19) family.</text>
</comment>
<dbReference type="Pfam" id="PF00226">
    <property type="entry name" value="DnaJ"/>
    <property type="match status" value="1"/>
</dbReference>
<dbReference type="PROSITE" id="PS52008">
    <property type="entry name" value="GH81"/>
    <property type="match status" value="2"/>
</dbReference>
<keyword evidence="7" id="KW-0158">Chromosome</keyword>
<evidence type="ECO:0000256" key="15">
    <source>
        <dbReference type="ARBA" id="ARBA00023316"/>
    </source>
</evidence>
<evidence type="ECO:0000256" key="8">
    <source>
        <dbReference type="ARBA" id="ARBA00022692"/>
    </source>
</evidence>
<feature type="transmembrane region" description="Helical" evidence="18">
    <location>
        <begin position="1840"/>
        <end position="1868"/>
    </location>
</feature>
<evidence type="ECO:0000313" key="21">
    <source>
        <dbReference type="Proteomes" id="UP000045706"/>
    </source>
</evidence>
<feature type="compositionally biased region" description="Polar residues" evidence="17">
    <location>
        <begin position="8"/>
        <end position="21"/>
    </location>
</feature>
<dbReference type="Gene3D" id="1.10.287.110">
    <property type="entry name" value="DnaJ domain"/>
    <property type="match status" value="1"/>
</dbReference>
<dbReference type="PANTHER" id="PTHR31983">
    <property type="entry name" value="ENDO-1,3(4)-BETA-GLUCANASE 1"/>
    <property type="match status" value="1"/>
</dbReference>
<dbReference type="InterPro" id="IPR056453">
    <property type="entry name" value="HTH_DNAJC9"/>
</dbReference>
<dbReference type="Pfam" id="PF03639">
    <property type="entry name" value="Glyco_hydro_81"/>
    <property type="match status" value="2"/>
</dbReference>
<dbReference type="GO" id="GO:0042973">
    <property type="term" value="F:glucan endo-1,3-beta-D-glucosidase activity"/>
    <property type="evidence" value="ECO:0007669"/>
    <property type="project" value="UniProtKB-EC"/>
</dbReference>
<dbReference type="PANTHER" id="PTHR31983:SF0">
    <property type="entry name" value="GLUCAN ENDO-1,3-BETA-D-GLUCOSIDASE 2"/>
    <property type="match status" value="1"/>
</dbReference>
<dbReference type="Pfam" id="PF23302">
    <property type="entry name" value="HTH_DNAJC9"/>
    <property type="match status" value="1"/>
</dbReference>
<dbReference type="NCBIfam" id="TIGR00378">
    <property type="entry name" value="cax"/>
    <property type="match status" value="1"/>
</dbReference>
<dbReference type="FunFam" id="1.10.287.1170:FF:000001">
    <property type="entry name" value="Endo-1,3-beta-glucanase Engl1"/>
    <property type="match status" value="1"/>
</dbReference>
<dbReference type="InterPro" id="IPR004837">
    <property type="entry name" value="NaCa_Exmemb"/>
</dbReference>
<evidence type="ECO:0000313" key="20">
    <source>
        <dbReference type="EMBL" id="CRK20264.1"/>
    </source>
</evidence>
<feature type="domain" description="J" evidence="19">
    <location>
        <begin position="32"/>
        <end position="99"/>
    </location>
</feature>
<feature type="transmembrane region" description="Helical" evidence="18">
    <location>
        <begin position="1614"/>
        <end position="1635"/>
    </location>
</feature>
<feature type="compositionally biased region" description="Basic and acidic residues" evidence="17">
    <location>
        <begin position="505"/>
        <end position="527"/>
    </location>
</feature>
<feature type="region of interest" description="Disordered" evidence="17">
    <location>
        <begin position="504"/>
        <end position="536"/>
    </location>
</feature>
<comment type="subcellular location">
    <subcellularLocation>
        <location evidence="3">Chromosome</location>
        <location evidence="3">Telomere</location>
    </subcellularLocation>
    <subcellularLocation>
        <location evidence="2">Membrane</location>
        <topology evidence="2">Multi-pass membrane protein</topology>
    </subcellularLocation>
</comment>
<dbReference type="InterPro" id="IPR044880">
    <property type="entry name" value="NCX_ion-bd_dom_sf"/>
</dbReference>
<keyword evidence="14" id="KW-0326">Glycosidase</keyword>
<feature type="region of interest" description="Disordered" evidence="17">
    <location>
        <begin position="1"/>
        <end position="27"/>
    </location>
</feature>
<dbReference type="Pfam" id="PF17652">
    <property type="entry name" value="Glyco_hydro81C"/>
    <property type="match status" value="2"/>
</dbReference>
<dbReference type="Proteomes" id="UP000045706">
    <property type="component" value="Unassembled WGS sequence"/>
</dbReference>
<evidence type="ECO:0000256" key="2">
    <source>
        <dbReference type="ARBA" id="ARBA00004141"/>
    </source>
</evidence>
<evidence type="ECO:0000256" key="3">
    <source>
        <dbReference type="ARBA" id="ARBA00004574"/>
    </source>
</evidence>
<name>A0A0G4LEE6_VERLO</name>
<keyword evidence="10" id="KW-0779">Telomere</keyword>
<dbReference type="GO" id="GO:0000781">
    <property type="term" value="C:chromosome, telomeric region"/>
    <property type="evidence" value="ECO:0007669"/>
    <property type="project" value="UniProtKB-SubCell"/>
</dbReference>
<feature type="transmembrane region" description="Helical" evidence="18">
    <location>
        <begin position="1647"/>
        <end position="1669"/>
    </location>
</feature>
<dbReference type="CDD" id="cd06257">
    <property type="entry name" value="DnaJ"/>
    <property type="match status" value="1"/>
</dbReference>
<evidence type="ECO:0000256" key="18">
    <source>
        <dbReference type="SAM" id="Phobius"/>
    </source>
</evidence>
<dbReference type="SUPFAM" id="SSF50249">
    <property type="entry name" value="Nucleic acid-binding proteins"/>
    <property type="match status" value="1"/>
</dbReference>
<evidence type="ECO:0000256" key="16">
    <source>
        <dbReference type="ARBA" id="ARBA00023326"/>
    </source>
</evidence>
<dbReference type="InterPro" id="IPR005200">
    <property type="entry name" value="Endo-beta-glucanase"/>
</dbReference>
<feature type="transmembrane region" description="Helical" evidence="18">
    <location>
        <begin position="1689"/>
        <end position="1713"/>
    </location>
</feature>
<evidence type="ECO:0000256" key="14">
    <source>
        <dbReference type="ARBA" id="ARBA00023295"/>
    </source>
</evidence>
<dbReference type="SUPFAM" id="SSF46565">
    <property type="entry name" value="Chaperone J-domain"/>
    <property type="match status" value="1"/>
</dbReference>
<dbReference type="Pfam" id="PF01699">
    <property type="entry name" value="Na_Ca_ex"/>
    <property type="match status" value="1"/>
</dbReference>
<dbReference type="GO" id="GO:0015369">
    <property type="term" value="F:calcium:proton antiporter activity"/>
    <property type="evidence" value="ECO:0007669"/>
    <property type="project" value="InterPro"/>
</dbReference>
<reference evidence="21" key="1">
    <citation type="submission" date="2015-05" db="EMBL/GenBank/DDBJ databases">
        <authorList>
            <person name="Fogelqvist Johan"/>
        </authorList>
    </citation>
    <scope>NUCLEOTIDE SEQUENCE [LARGE SCALE GENOMIC DNA]</scope>
</reference>